<dbReference type="OrthoDB" id="2065410at2"/>
<name>A0A0R1UTW6_9LACO</name>
<accession>A0A0R1UTW6</accession>
<sequence>MPRQANPNNMTKFSDTVNPQVLAAMTQAQLKKANVFGSIAPIDETLEGQPGDTITVPKWNFTGSAKEVAEGEAISFDSLEYATQQVKVKKVVSAFQITDEAQLSGYGDPKTEASRQMSLALQAKLDDDILATALTAPLAVTTVTPDKVDVIDQLEDTFAGATDAVEGVTYPQQGVLYVSYKDATKLRKAAGQDWTRASELGDNILVSGAFGELLGWEIVRTAKLEAGTALAVKPGALKTYMKKLPTAAVWRDDDHQTDKASMTQNYAVAIANDALVAVVKPAGK</sequence>
<reference evidence="1 2" key="1">
    <citation type="journal article" date="2015" name="Genome Announc.">
        <title>Expanding the biotechnology potential of lactobacilli through comparative genomics of 213 strains and associated genera.</title>
        <authorList>
            <person name="Sun Z."/>
            <person name="Harris H.M."/>
            <person name="McCann A."/>
            <person name="Guo C."/>
            <person name="Argimon S."/>
            <person name="Zhang W."/>
            <person name="Yang X."/>
            <person name="Jeffery I.B."/>
            <person name="Cooney J.C."/>
            <person name="Kagawa T.F."/>
            <person name="Liu W."/>
            <person name="Song Y."/>
            <person name="Salvetti E."/>
            <person name="Wrobel A."/>
            <person name="Rasinkangas P."/>
            <person name="Parkhill J."/>
            <person name="Rea M.C."/>
            <person name="O'Sullivan O."/>
            <person name="Ritari J."/>
            <person name="Douillard F.P."/>
            <person name="Paul Ross R."/>
            <person name="Yang R."/>
            <person name="Briner A.E."/>
            <person name="Felis G.E."/>
            <person name="de Vos W.M."/>
            <person name="Barrangou R."/>
            <person name="Klaenhammer T.R."/>
            <person name="Caufield P.W."/>
            <person name="Cui Y."/>
            <person name="Zhang H."/>
            <person name="O'Toole P.W."/>
        </authorList>
    </citation>
    <scope>NUCLEOTIDE SEQUENCE [LARGE SCALE GENOMIC DNA]</scope>
    <source>
        <strain evidence="1 2">DSM 18793</strain>
    </source>
</reference>
<protein>
    <submittedName>
        <fullName evidence="1">Major head protein</fullName>
    </submittedName>
</protein>
<dbReference type="SUPFAM" id="SSF56563">
    <property type="entry name" value="Major capsid protein gp5"/>
    <property type="match status" value="1"/>
</dbReference>
<dbReference type="Pfam" id="PF25209">
    <property type="entry name" value="Phage_capsid_4"/>
    <property type="match status" value="1"/>
</dbReference>
<organism evidence="1 2">
    <name type="scientific">Limosilactobacillus equigenerosi DSM 18793 = JCM 14505</name>
    <dbReference type="NCBI Taxonomy" id="1423742"/>
    <lineage>
        <taxon>Bacteria</taxon>
        <taxon>Bacillati</taxon>
        <taxon>Bacillota</taxon>
        <taxon>Bacilli</taxon>
        <taxon>Lactobacillales</taxon>
        <taxon>Lactobacillaceae</taxon>
        <taxon>Limosilactobacillus</taxon>
    </lineage>
</organism>
<proteinExistence type="predicted"/>
<dbReference type="EMBL" id="AZGC01000001">
    <property type="protein sequence ID" value="KRL96566.1"/>
    <property type="molecule type" value="Genomic_DNA"/>
</dbReference>
<dbReference type="PATRIC" id="fig|1423742.4.peg.677"/>
<dbReference type="RefSeq" id="WP_054653798.1">
    <property type="nucleotide sequence ID" value="NZ_AZGC01000001.1"/>
</dbReference>
<keyword evidence="2" id="KW-1185">Reference proteome</keyword>
<comment type="caution">
    <text evidence="1">The sequence shown here is derived from an EMBL/GenBank/DDBJ whole genome shotgun (WGS) entry which is preliminary data.</text>
</comment>
<dbReference type="Proteomes" id="UP000051084">
    <property type="component" value="Unassembled WGS sequence"/>
</dbReference>
<dbReference type="AlphaFoldDB" id="A0A0R1UTW6"/>
<gene>
    <name evidence="1" type="ORF">FC21_GL000650</name>
</gene>
<dbReference type="STRING" id="417373.GCA_001570685_01481"/>
<evidence type="ECO:0000313" key="1">
    <source>
        <dbReference type="EMBL" id="KRL96566.1"/>
    </source>
</evidence>
<evidence type="ECO:0000313" key="2">
    <source>
        <dbReference type="Proteomes" id="UP000051084"/>
    </source>
</evidence>